<evidence type="ECO:0000313" key="2">
    <source>
        <dbReference type="Proteomes" id="UP000274097"/>
    </source>
</evidence>
<proteinExistence type="predicted"/>
<sequence length="261" mass="28513">MTRRPDFPGEMEIDAYLNDQLDLPGRIAVEEALARNPALAARVMDDLRIRDALRAALAHPPEAPDSRTALAARRLQRGLSMGHLGRGLRRGALVAACIGLGWLVHWQVDSVGVSPTEAAALPPRFTAEAMQAHRTSLLRAVMASQLEAPQFDRDEILRNTAIALPEFPEDWSVLDVQVYPSVAGPSVAVVFRMPDSGPLSLYLVHTGHEQPLPLRMLRREDRSVAYWRRDGLGAALIGQNDDAALQQAAAVMMGRIAARAN</sequence>
<keyword evidence="2" id="KW-1185">Reference proteome</keyword>
<dbReference type="Proteomes" id="UP000274097">
    <property type="component" value="Unassembled WGS sequence"/>
</dbReference>
<dbReference type="RefSeq" id="WP_122139961.1">
    <property type="nucleotide sequence ID" value="NZ_RFLX01000005.1"/>
</dbReference>
<evidence type="ECO:0000313" key="1">
    <source>
        <dbReference type="EMBL" id="RMI25287.1"/>
    </source>
</evidence>
<gene>
    <name evidence="1" type="ORF">EBE87_09065</name>
</gene>
<accession>A0ABX9VKS2</accession>
<comment type="caution">
    <text evidence="1">The sequence shown here is derived from an EMBL/GenBank/DDBJ whole genome shotgun (WGS) entry which is preliminary data.</text>
</comment>
<organism evidence="1 2">
    <name type="scientific">Teichococcus wenyumeiae</name>
    <dbReference type="NCBI Taxonomy" id="2478470"/>
    <lineage>
        <taxon>Bacteria</taxon>
        <taxon>Pseudomonadati</taxon>
        <taxon>Pseudomonadota</taxon>
        <taxon>Alphaproteobacteria</taxon>
        <taxon>Acetobacterales</taxon>
        <taxon>Roseomonadaceae</taxon>
        <taxon>Roseomonas</taxon>
    </lineage>
</organism>
<reference evidence="1 2" key="1">
    <citation type="submission" date="2018-10" db="EMBL/GenBank/DDBJ databases">
        <title>Roseomonas sp. nov., isolated from feces of Tibetan antelopes in the Qinghai-Tibet plateau, China.</title>
        <authorList>
            <person name="Tian Z."/>
        </authorList>
    </citation>
    <scope>NUCLEOTIDE SEQUENCE [LARGE SCALE GENOMIC DNA]</scope>
    <source>
        <strain evidence="1 2">Z23</strain>
    </source>
</reference>
<name>A0ABX9VKS2_9PROT</name>
<dbReference type="EMBL" id="RFLX01000005">
    <property type="protein sequence ID" value="RMI25287.1"/>
    <property type="molecule type" value="Genomic_DNA"/>
</dbReference>
<protein>
    <submittedName>
        <fullName evidence="1">Anti-sigma factor</fullName>
    </submittedName>
</protein>